<organism evidence="1">
    <name type="scientific">freshwater metagenome</name>
    <dbReference type="NCBI Taxonomy" id="449393"/>
    <lineage>
        <taxon>unclassified sequences</taxon>
        <taxon>metagenomes</taxon>
        <taxon>ecological metagenomes</taxon>
    </lineage>
</organism>
<accession>A0A6J6QJV8</accession>
<proteinExistence type="predicted"/>
<dbReference type="AlphaFoldDB" id="A0A6J6QJV8"/>
<reference evidence="1" key="1">
    <citation type="submission" date="2020-05" db="EMBL/GenBank/DDBJ databases">
        <authorList>
            <person name="Chiriac C."/>
            <person name="Salcher M."/>
            <person name="Ghai R."/>
            <person name="Kavagutti S V."/>
        </authorList>
    </citation>
    <scope>NUCLEOTIDE SEQUENCE</scope>
</reference>
<gene>
    <name evidence="1" type="ORF">UFOPK2625_00954</name>
</gene>
<dbReference type="SUPFAM" id="SSF53474">
    <property type="entry name" value="alpha/beta-Hydrolases"/>
    <property type="match status" value="1"/>
</dbReference>
<sequence length="397" mass="40124">MVWGESLGGLIAQTIAERNPGKIAGSLPTCAPLAGPEQAFSGAMTVMYTWKTLIAPTLRVANYQSYTQALSDLGTVLTTLGGVGAGTISTSAVGYPVAQANLLAGLMAGLPTKSTVYDGQTVNPAYATLGTLAAVVGGYSPASAGANSAAAMLQNVGGAAALGILGRYELEQRARAIASIPATTTANFNDNINVSYTNLLSSEQRGEFGDTLNASTVMPNLLNAMLAKLDASKGDATARFGANAAAVAAVRALPAAKGVYSVPTLLISTTYDPIVAAGNTSEFYAKLAKSGAKSKLLKIAQYYTVPSPDGYTKFAAGGKSPDAAASAAANTSGVGHCAFFGIAGGTQITNAVTTLNAMVNAKTASALKKAKAIEYATAGVNNDGQYEPDALKRPNAK</sequence>
<name>A0A6J6QJV8_9ZZZZ</name>
<dbReference type="EMBL" id="CAEZXZ010000144">
    <property type="protein sequence ID" value="CAB4709943.1"/>
    <property type="molecule type" value="Genomic_DNA"/>
</dbReference>
<dbReference type="Gene3D" id="3.40.50.1820">
    <property type="entry name" value="alpha/beta hydrolase"/>
    <property type="match status" value="1"/>
</dbReference>
<protein>
    <submittedName>
        <fullName evidence="1">Unannotated protein</fullName>
    </submittedName>
</protein>
<evidence type="ECO:0000313" key="1">
    <source>
        <dbReference type="EMBL" id="CAB4709943.1"/>
    </source>
</evidence>
<dbReference type="InterPro" id="IPR029058">
    <property type="entry name" value="AB_hydrolase_fold"/>
</dbReference>